<dbReference type="PANTHER" id="PTHR43289">
    <property type="entry name" value="MITOGEN-ACTIVATED PROTEIN KINASE KINASE KINASE 20-RELATED"/>
    <property type="match status" value="1"/>
</dbReference>
<keyword evidence="9" id="KW-1185">Reference proteome</keyword>
<dbReference type="Proteomes" id="UP000315017">
    <property type="component" value="Chromosome"/>
</dbReference>
<feature type="domain" description="Protein kinase" evidence="7">
    <location>
        <begin position="64"/>
        <end position="339"/>
    </location>
</feature>
<dbReference type="InterPro" id="IPR017441">
    <property type="entry name" value="Protein_kinase_ATP_BS"/>
</dbReference>
<dbReference type="Gene3D" id="3.30.200.20">
    <property type="entry name" value="Phosphorylase Kinase, domain 1"/>
    <property type="match status" value="1"/>
</dbReference>
<dbReference type="SUPFAM" id="SSF56112">
    <property type="entry name" value="Protein kinase-like (PK-like)"/>
    <property type="match status" value="1"/>
</dbReference>
<gene>
    <name evidence="8" type="primary">prkC_8</name>
    <name evidence="8" type="ORF">ETAA8_33690</name>
</gene>
<evidence type="ECO:0000256" key="4">
    <source>
        <dbReference type="ARBA" id="ARBA00022840"/>
    </source>
</evidence>
<dbReference type="InterPro" id="IPR008271">
    <property type="entry name" value="Ser/Thr_kinase_AS"/>
</dbReference>
<dbReference type="Pfam" id="PF00069">
    <property type="entry name" value="Pkinase"/>
    <property type="match status" value="1"/>
</dbReference>
<feature type="transmembrane region" description="Helical" evidence="6">
    <location>
        <begin position="408"/>
        <end position="429"/>
    </location>
</feature>
<accession>A0A517YDJ8</accession>
<dbReference type="AlphaFoldDB" id="A0A517YDJ8"/>
<feature type="transmembrane region" description="Helical" evidence="6">
    <location>
        <begin position="474"/>
        <end position="497"/>
    </location>
</feature>
<evidence type="ECO:0000259" key="7">
    <source>
        <dbReference type="PROSITE" id="PS50011"/>
    </source>
</evidence>
<keyword evidence="4 5" id="KW-0067">ATP-binding</keyword>
<dbReference type="PROSITE" id="PS00108">
    <property type="entry name" value="PROTEIN_KINASE_ST"/>
    <property type="match status" value="1"/>
</dbReference>
<organism evidence="8 9">
    <name type="scientific">Anatilimnocola aggregata</name>
    <dbReference type="NCBI Taxonomy" id="2528021"/>
    <lineage>
        <taxon>Bacteria</taxon>
        <taxon>Pseudomonadati</taxon>
        <taxon>Planctomycetota</taxon>
        <taxon>Planctomycetia</taxon>
        <taxon>Pirellulales</taxon>
        <taxon>Pirellulaceae</taxon>
        <taxon>Anatilimnocola</taxon>
    </lineage>
</organism>
<keyword evidence="1 8" id="KW-0808">Transferase</keyword>
<feature type="binding site" evidence="5">
    <location>
        <position position="93"/>
    </location>
    <ligand>
        <name>ATP</name>
        <dbReference type="ChEBI" id="CHEBI:30616"/>
    </ligand>
</feature>
<dbReference type="Gene3D" id="1.10.510.10">
    <property type="entry name" value="Transferase(Phosphotransferase) domain 1"/>
    <property type="match status" value="1"/>
</dbReference>
<reference evidence="8 9" key="1">
    <citation type="submission" date="2019-02" db="EMBL/GenBank/DDBJ databases">
        <title>Deep-cultivation of Planctomycetes and their phenomic and genomic characterization uncovers novel biology.</title>
        <authorList>
            <person name="Wiegand S."/>
            <person name="Jogler M."/>
            <person name="Boedeker C."/>
            <person name="Pinto D."/>
            <person name="Vollmers J."/>
            <person name="Rivas-Marin E."/>
            <person name="Kohn T."/>
            <person name="Peeters S.H."/>
            <person name="Heuer A."/>
            <person name="Rast P."/>
            <person name="Oberbeckmann S."/>
            <person name="Bunk B."/>
            <person name="Jeske O."/>
            <person name="Meyerdierks A."/>
            <person name="Storesund J.E."/>
            <person name="Kallscheuer N."/>
            <person name="Luecker S."/>
            <person name="Lage O.M."/>
            <person name="Pohl T."/>
            <person name="Merkel B.J."/>
            <person name="Hornburger P."/>
            <person name="Mueller R.-W."/>
            <person name="Bruemmer F."/>
            <person name="Labrenz M."/>
            <person name="Spormann A.M."/>
            <person name="Op den Camp H."/>
            <person name="Overmann J."/>
            <person name="Amann R."/>
            <person name="Jetten M.S.M."/>
            <person name="Mascher T."/>
            <person name="Medema M.H."/>
            <person name="Devos D.P."/>
            <person name="Kaster A.-K."/>
            <person name="Ovreas L."/>
            <person name="Rohde M."/>
            <person name="Galperin M.Y."/>
            <person name="Jogler C."/>
        </authorList>
    </citation>
    <scope>NUCLEOTIDE SEQUENCE [LARGE SCALE GENOMIC DNA]</scope>
    <source>
        <strain evidence="8 9">ETA_A8</strain>
    </source>
</reference>
<dbReference type="CDD" id="cd14014">
    <property type="entry name" value="STKc_PknB_like"/>
    <property type="match status" value="1"/>
</dbReference>
<feature type="transmembrane region" description="Helical" evidence="6">
    <location>
        <begin position="436"/>
        <end position="462"/>
    </location>
</feature>
<evidence type="ECO:0000256" key="2">
    <source>
        <dbReference type="ARBA" id="ARBA00022741"/>
    </source>
</evidence>
<dbReference type="InterPro" id="IPR011009">
    <property type="entry name" value="Kinase-like_dom_sf"/>
</dbReference>
<dbReference type="PANTHER" id="PTHR43289:SF6">
    <property type="entry name" value="SERINE_THREONINE-PROTEIN KINASE NEKL-3"/>
    <property type="match status" value="1"/>
</dbReference>
<keyword evidence="6" id="KW-0472">Membrane</keyword>
<dbReference type="PROSITE" id="PS00107">
    <property type="entry name" value="PROTEIN_KINASE_ATP"/>
    <property type="match status" value="1"/>
</dbReference>
<proteinExistence type="predicted"/>
<evidence type="ECO:0000256" key="5">
    <source>
        <dbReference type="PROSITE-ProRule" id="PRU10141"/>
    </source>
</evidence>
<evidence type="ECO:0000256" key="3">
    <source>
        <dbReference type="ARBA" id="ARBA00022777"/>
    </source>
</evidence>
<evidence type="ECO:0000256" key="6">
    <source>
        <dbReference type="SAM" id="Phobius"/>
    </source>
</evidence>
<feature type="transmembrane region" description="Helical" evidence="6">
    <location>
        <begin position="368"/>
        <end position="388"/>
    </location>
</feature>
<dbReference type="GO" id="GO:0004674">
    <property type="term" value="F:protein serine/threonine kinase activity"/>
    <property type="evidence" value="ECO:0007669"/>
    <property type="project" value="UniProtKB-EC"/>
</dbReference>
<dbReference type="GO" id="GO:0005524">
    <property type="term" value="F:ATP binding"/>
    <property type="evidence" value="ECO:0007669"/>
    <property type="project" value="UniProtKB-UniRule"/>
</dbReference>
<keyword evidence="3 8" id="KW-0418">Kinase</keyword>
<dbReference type="InterPro" id="IPR000719">
    <property type="entry name" value="Prot_kinase_dom"/>
</dbReference>
<dbReference type="PROSITE" id="PS50011">
    <property type="entry name" value="PROTEIN_KINASE_DOM"/>
    <property type="match status" value="1"/>
</dbReference>
<sequence length="503" mass="55855">MDALVAYDEQLRQGIEIVATGSTDGSDALLPEELTDCLRRLEQVWPRSKPSSSKESLPSAIGRFEIERQLGHGGFGIVYLARDPLLRRKVALKVPRLHVLANESLRERFRREGRATANLDHPNIVPIHELGEGDSVCYIAFAYCEGPSLGEWLKTRSTRVPLETAARIVQQLAEAMHYSHVRGVLHRDLKPNNVLLFPAKAPVGDATALGFVPRIVDFGLARLAEEDLEATGTSGVVGTPLYMAPEQALGDPENVGPAADVYSLGTILYELLSGHPPFQGIAPLEVLDRVRNAEPPSLRTERSDVPRDLETICLHCLEKRPEERYASAEELAEDLRRFIAGSEVRAQPISIWQRALRVCQQPQRIREAGLTVIGTHAAVIASMVMTLYMVQAGNVVQRPDSFSLYSWAPQACLFMFTGHVPMIFIGWMLMRQRLWAAWVSLIAGAAMVFLSLLFIVGFVPAGMTSWDDIPGFRIVYPMMAMVFVLQTAMSTIAVIALKRLRRR</sequence>
<dbReference type="SMART" id="SM00220">
    <property type="entry name" value="S_TKc"/>
    <property type="match status" value="1"/>
</dbReference>
<dbReference type="EC" id="2.7.11.1" evidence="8"/>
<keyword evidence="2 5" id="KW-0547">Nucleotide-binding</keyword>
<dbReference type="KEGG" id="aagg:ETAA8_33690"/>
<protein>
    <submittedName>
        <fullName evidence="8">Serine/threonine-protein kinase PrkC</fullName>
        <ecNumber evidence="8">2.7.11.1</ecNumber>
    </submittedName>
</protein>
<keyword evidence="6" id="KW-0812">Transmembrane</keyword>
<dbReference type="EMBL" id="CP036274">
    <property type="protein sequence ID" value="QDU28269.1"/>
    <property type="molecule type" value="Genomic_DNA"/>
</dbReference>
<name>A0A517YDJ8_9BACT</name>
<evidence type="ECO:0000313" key="9">
    <source>
        <dbReference type="Proteomes" id="UP000315017"/>
    </source>
</evidence>
<keyword evidence="6" id="KW-1133">Transmembrane helix</keyword>
<evidence type="ECO:0000256" key="1">
    <source>
        <dbReference type="ARBA" id="ARBA00022679"/>
    </source>
</evidence>
<evidence type="ECO:0000313" key="8">
    <source>
        <dbReference type="EMBL" id="QDU28269.1"/>
    </source>
</evidence>